<proteinExistence type="predicted"/>
<dbReference type="AlphaFoldDB" id="A0A926URF6"/>
<keyword evidence="3" id="KW-1185">Reference proteome</keyword>
<dbReference type="NCBIfam" id="NF005653">
    <property type="entry name" value="PRK07424.1"/>
    <property type="match status" value="1"/>
</dbReference>
<dbReference type="NCBIfam" id="NF009035">
    <property type="entry name" value="PRK12367.1"/>
    <property type="match status" value="1"/>
</dbReference>
<dbReference type="InterPro" id="IPR002347">
    <property type="entry name" value="SDR_fam"/>
</dbReference>
<protein>
    <submittedName>
        <fullName evidence="2">Bifunctional sterol desaturase/short chain dehydrogenase</fullName>
    </submittedName>
</protein>
<feature type="transmembrane region" description="Helical" evidence="1">
    <location>
        <begin position="104"/>
        <end position="123"/>
    </location>
</feature>
<dbReference type="Gene3D" id="3.40.50.720">
    <property type="entry name" value="NAD(P)-binding Rossmann-like Domain"/>
    <property type="match status" value="1"/>
</dbReference>
<keyword evidence="1" id="KW-0812">Transmembrane</keyword>
<sequence>MQVISREYIEAIASNINAYGGQTLAAIASVLIAEILRDCYHIAGHYWKPLQPWHNLHHKAYRADLSKVSMEIYRQAELFNDVPEAIFMVSASAAIAGIGYGYGLWAMAFGCIYALGFLIMALARSQGWLLATDITHKEGALVQLPSQWTVNRTYHWRHHFDRGEAYFCSTFTLVDQILGTALSLKGKNIAITGASGSMGRALIAQLSKRGAKMIALTSSPNAVFNLGDTEGSTKKKEIEVICWQMGKESELRDRLQKVDILILNHGVNVRAARDSQSIYQSYEVNTFSVARWMDLFLETVTESKHIATKEIWVNTSEAEVNPALSPLYEMSKRAIGDLVTLRRLDAPCTIRKLILGPFKSELNPYGIMSASFVAWAIAFLAQRGFRNIIVTINPLTFILYPIKEFMRSLYFRIFSRRQN</sequence>
<dbReference type="InterPro" id="IPR036291">
    <property type="entry name" value="NAD(P)-bd_dom_sf"/>
</dbReference>
<organism evidence="2 3">
    <name type="scientific">Pseudanabaena cinerea FACHB-1277</name>
    <dbReference type="NCBI Taxonomy" id="2949581"/>
    <lineage>
        <taxon>Bacteria</taxon>
        <taxon>Bacillati</taxon>
        <taxon>Cyanobacteriota</taxon>
        <taxon>Cyanophyceae</taxon>
        <taxon>Pseudanabaenales</taxon>
        <taxon>Pseudanabaenaceae</taxon>
        <taxon>Pseudanabaena</taxon>
        <taxon>Pseudanabaena cinerea</taxon>
    </lineage>
</organism>
<dbReference type="Proteomes" id="UP000631421">
    <property type="component" value="Unassembled WGS sequence"/>
</dbReference>
<accession>A0A926URF6</accession>
<evidence type="ECO:0000256" key="1">
    <source>
        <dbReference type="SAM" id="Phobius"/>
    </source>
</evidence>
<comment type="caution">
    <text evidence="2">The sequence shown here is derived from an EMBL/GenBank/DDBJ whole genome shotgun (WGS) entry which is preliminary data.</text>
</comment>
<reference evidence="2 3" key="1">
    <citation type="journal article" date="2015" name="ISME J.">
        <title>Draft Genome Sequence of Streptomyces incarnatus NRRL8089, which Produces the Nucleoside Antibiotic Sinefungin.</title>
        <authorList>
            <person name="Oshima K."/>
            <person name="Hattori M."/>
            <person name="Shimizu H."/>
            <person name="Fukuda K."/>
            <person name="Nemoto M."/>
            <person name="Inagaki K."/>
            <person name="Tamura T."/>
        </authorList>
    </citation>
    <scope>NUCLEOTIDE SEQUENCE [LARGE SCALE GENOMIC DNA]</scope>
    <source>
        <strain evidence="2 3">FACHB-1277</strain>
    </source>
</reference>
<gene>
    <name evidence="2" type="ORF">H6F44_00740</name>
</gene>
<evidence type="ECO:0000313" key="2">
    <source>
        <dbReference type="EMBL" id="MBD2148660.1"/>
    </source>
</evidence>
<evidence type="ECO:0000313" key="3">
    <source>
        <dbReference type="Proteomes" id="UP000631421"/>
    </source>
</evidence>
<keyword evidence="1" id="KW-1133">Transmembrane helix</keyword>
<dbReference type="EMBL" id="JACJPY010000001">
    <property type="protein sequence ID" value="MBD2148660.1"/>
    <property type="molecule type" value="Genomic_DNA"/>
</dbReference>
<name>A0A926URF6_9CYAN</name>
<keyword evidence="1" id="KW-0472">Membrane</keyword>
<dbReference type="Pfam" id="PF00106">
    <property type="entry name" value="adh_short"/>
    <property type="match status" value="1"/>
</dbReference>
<dbReference type="SUPFAM" id="SSF51735">
    <property type="entry name" value="NAD(P)-binding Rossmann-fold domains"/>
    <property type="match status" value="1"/>
</dbReference>